<organism evidence="2 3">
    <name type="scientific">Morella rubra</name>
    <name type="common">Chinese bayberry</name>
    <dbReference type="NCBI Taxonomy" id="262757"/>
    <lineage>
        <taxon>Eukaryota</taxon>
        <taxon>Viridiplantae</taxon>
        <taxon>Streptophyta</taxon>
        <taxon>Embryophyta</taxon>
        <taxon>Tracheophyta</taxon>
        <taxon>Spermatophyta</taxon>
        <taxon>Magnoliopsida</taxon>
        <taxon>eudicotyledons</taxon>
        <taxon>Gunneridae</taxon>
        <taxon>Pentapetalae</taxon>
        <taxon>rosids</taxon>
        <taxon>fabids</taxon>
        <taxon>Fagales</taxon>
        <taxon>Myricaceae</taxon>
        <taxon>Morella</taxon>
    </lineage>
</organism>
<feature type="region of interest" description="Disordered" evidence="1">
    <location>
        <begin position="72"/>
        <end position="122"/>
    </location>
</feature>
<comment type="caution">
    <text evidence="2">The sequence shown here is derived from an EMBL/GenBank/DDBJ whole genome shotgun (WGS) entry which is preliminary data.</text>
</comment>
<dbReference type="AlphaFoldDB" id="A0A6A1UP23"/>
<keyword evidence="3" id="KW-1185">Reference proteome</keyword>
<proteinExistence type="predicted"/>
<feature type="compositionally biased region" description="Acidic residues" evidence="1">
    <location>
        <begin position="75"/>
        <end position="121"/>
    </location>
</feature>
<protein>
    <submittedName>
        <fullName evidence="2">Uncharacterized protein</fullName>
    </submittedName>
</protein>
<reference evidence="2 3" key="1">
    <citation type="journal article" date="2019" name="Plant Biotechnol. J.">
        <title>The red bayberry genome and genetic basis of sex determination.</title>
        <authorList>
            <person name="Jia H.M."/>
            <person name="Jia H.J."/>
            <person name="Cai Q.L."/>
            <person name="Wang Y."/>
            <person name="Zhao H.B."/>
            <person name="Yang W.F."/>
            <person name="Wang G.Y."/>
            <person name="Li Y.H."/>
            <person name="Zhan D.L."/>
            <person name="Shen Y.T."/>
            <person name="Niu Q.F."/>
            <person name="Chang L."/>
            <person name="Qiu J."/>
            <person name="Zhao L."/>
            <person name="Xie H.B."/>
            <person name="Fu W.Y."/>
            <person name="Jin J."/>
            <person name="Li X.W."/>
            <person name="Jiao Y."/>
            <person name="Zhou C.C."/>
            <person name="Tu T."/>
            <person name="Chai C.Y."/>
            <person name="Gao J.L."/>
            <person name="Fan L.J."/>
            <person name="van de Weg E."/>
            <person name="Wang J.Y."/>
            <person name="Gao Z.S."/>
        </authorList>
    </citation>
    <scope>NUCLEOTIDE SEQUENCE [LARGE SCALE GENOMIC DNA]</scope>
    <source>
        <tissue evidence="2">Leaves</tissue>
    </source>
</reference>
<accession>A0A6A1UP23</accession>
<name>A0A6A1UP23_9ROSI</name>
<dbReference type="EMBL" id="RXIC02000026">
    <property type="protein sequence ID" value="KAB1201963.1"/>
    <property type="molecule type" value="Genomic_DNA"/>
</dbReference>
<evidence type="ECO:0000256" key="1">
    <source>
        <dbReference type="SAM" id="MobiDB-lite"/>
    </source>
</evidence>
<evidence type="ECO:0000313" key="2">
    <source>
        <dbReference type="EMBL" id="KAB1201963.1"/>
    </source>
</evidence>
<sequence length="141" mass="16070">MLRSAGGNFPATLCIVGQARINKKGWKKIVHANDFLVGHTIKCSASYNPHAAEVEKLTFVFERVIDPDVKIEASKDEEEYEKEDEDEDDEDEVIDPDAEVEASEDEEEYEEEDEEEDDEDESLFKCMCVSEEFISVEGLIK</sequence>
<gene>
    <name evidence="2" type="ORF">CJ030_MR8G004526</name>
</gene>
<dbReference type="Proteomes" id="UP000516437">
    <property type="component" value="Chromosome 8"/>
</dbReference>
<evidence type="ECO:0000313" key="3">
    <source>
        <dbReference type="Proteomes" id="UP000516437"/>
    </source>
</evidence>